<dbReference type="PROSITE" id="PS51257">
    <property type="entry name" value="PROKAR_LIPOPROTEIN"/>
    <property type="match status" value="1"/>
</dbReference>
<reference evidence="2" key="1">
    <citation type="journal article" date="2019" name="Int. J. Syst. Evol. Microbiol.">
        <title>The Global Catalogue of Microorganisms (GCM) 10K type strain sequencing project: providing services to taxonomists for standard genome sequencing and annotation.</title>
        <authorList>
            <consortium name="The Broad Institute Genomics Platform"/>
            <consortium name="The Broad Institute Genome Sequencing Center for Infectious Disease"/>
            <person name="Wu L."/>
            <person name="Ma J."/>
        </authorList>
    </citation>
    <scope>NUCLEOTIDE SEQUENCE [LARGE SCALE GENOMIC DNA]</scope>
    <source>
        <strain evidence="2">KCTC 52644</strain>
    </source>
</reference>
<organism evidence="1 2">
    <name type="scientific">Flavobacterium ardleyense</name>
    <dbReference type="NCBI Taxonomy" id="2038737"/>
    <lineage>
        <taxon>Bacteria</taxon>
        <taxon>Pseudomonadati</taxon>
        <taxon>Bacteroidota</taxon>
        <taxon>Flavobacteriia</taxon>
        <taxon>Flavobacteriales</taxon>
        <taxon>Flavobacteriaceae</taxon>
        <taxon>Flavobacterium</taxon>
    </lineage>
</organism>
<gene>
    <name evidence="1" type="ORF">ACFSX9_12505</name>
</gene>
<protein>
    <recommendedName>
        <fullName evidence="3">Lipoprotein</fullName>
    </recommendedName>
</protein>
<evidence type="ECO:0000313" key="1">
    <source>
        <dbReference type="EMBL" id="MFD2909552.1"/>
    </source>
</evidence>
<evidence type="ECO:0008006" key="3">
    <source>
        <dbReference type="Google" id="ProtNLM"/>
    </source>
</evidence>
<dbReference type="EMBL" id="JBHUOL010000018">
    <property type="protein sequence ID" value="MFD2909552.1"/>
    <property type="molecule type" value="Genomic_DNA"/>
</dbReference>
<proteinExistence type="predicted"/>
<dbReference type="Proteomes" id="UP001597549">
    <property type="component" value="Unassembled WGS sequence"/>
</dbReference>
<name>A0ABW5ZA75_9FLAO</name>
<evidence type="ECO:0000313" key="2">
    <source>
        <dbReference type="Proteomes" id="UP001597549"/>
    </source>
</evidence>
<accession>A0ABW5ZA75</accession>
<keyword evidence="2" id="KW-1185">Reference proteome</keyword>
<comment type="caution">
    <text evidence="1">The sequence shown here is derived from an EMBL/GenBank/DDBJ whole genome shotgun (WGS) entry which is preliminary data.</text>
</comment>
<dbReference type="RefSeq" id="WP_379808147.1">
    <property type="nucleotide sequence ID" value="NZ_JBHUOL010000018.1"/>
</dbReference>
<sequence length="183" mass="20115">MNIVIKFVLIFGFFIFLSCGNDDTIVPTGNTQEYFKYTLNNGTERVFDSYATGYFVASATADPFKKFVFRASTRDTQGGSIKVDGDFTFSGWTAFSNSTNFTWGVSDGLTANFYFSELTPGHIFFSDPLTIPTSPVTCVVTVHPAAVGDFLEFTFSGSYYDASNINLEGTVSGEGRIRRTADQ</sequence>